<dbReference type="EMBL" id="CP063362">
    <property type="protein sequence ID" value="QRG06945.1"/>
    <property type="molecule type" value="Genomic_DNA"/>
</dbReference>
<evidence type="ECO:0000313" key="8">
    <source>
        <dbReference type="Proteomes" id="UP000596427"/>
    </source>
</evidence>
<dbReference type="PANTHER" id="PTHR30483:SF38">
    <property type="entry name" value="BLR7848 PROTEIN"/>
    <property type="match status" value="1"/>
</dbReference>
<dbReference type="InterPro" id="IPR028081">
    <property type="entry name" value="Leu-bd"/>
</dbReference>
<dbReference type="PRINTS" id="PR00337">
    <property type="entry name" value="LEUILEVALBP"/>
</dbReference>
<evidence type="ECO:0000259" key="6">
    <source>
        <dbReference type="Pfam" id="PF13458"/>
    </source>
</evidence>
<dbReference type="KEGG" id="xdi:EZH22_00320"/>
<evidence type="ECO:0000256" key="1">
    <source>
        <dbReference type="ARBA" id="ARBA00010062"/>
    </source>
</evidence>
<evidence type="ECO:0000256" key="5">
    <source>
        <dbReference type="SAM" id="SignalP"/>
    </source>
</evidence>
<reference evidence="7 8" key="1">
    <citation type="submission" date="2020-10" db="EMBL/GenBank/DDBJ databases">
        <title>Degradation of 1,4-Dioxane by Xanthobacter sp. YN2, via a Novel Group-2 Soluble Di-Iron Monooxygenase.</title>
        <authorList>
            <person name="Ma F."/>
            <person name="Wang Y."/>
            <person name="Yang J."/>
            <person name="Guo H."/>
            <person name="Su D."/>
            <person name="Yu L."/>
        </authorList>
    </citation>
    <scope>NUCLEOTIDE SEQUENCE [LARGE SCALE GENOMIC DNA]</scope>
    <source>
        <strain evidence="7 8">YN2</strain>
    </source>
</reference>
<protein>
    <submittedName>
        <fullName evidence="7">ABC transporter substrate-binding protein</fullName>
    </submittedName>
</protein>
<dbReference type="AlphaFoldDB" id="A0A974PNQ9"/>
<evidence type="ECO:0000313" key="7">
    <source>
        <dbReference type="EMBL" id="QRG06945.1"/>
    </source>
</evidence>
<keyword evidence="8" id="KW-1185">Reference proteome</keyword>
<gene>
    <name evidence="7" type="ORF">EZH22_00320</name>
</gene>
<accession>A0A974PNQ9</accession>
<keyword evidence="3 5" id="KW-0732">Signal</keyword>
<comment type="similarity">
    <text evidence="1">Belongs to the leucine-binding protein family.</text>
</comment>
<evidence type="ECO:0000256" key="2">
    <source>
        <dbReference type="ARBA" id="ARBA00022448"/>
    </source>
</evidence>
<dbReference type="Gene3D" id="3.40.50.2300">
    <property type="match status" value="2"/>
</dbReference>
<evidence type="ECO:0000256" key="4">
    <source>
        <dbReference type="ARBA" id="ARBA00022970"/>
    </source>
</evidence>
<feature type="domain" description="Leucine-binding protein" evidence="6">
    <location>
        <begin position="41"/>
        <end position="352"/>
    </location>
</feature>
<sequence>MRRISCGARRRRVLLLIAGMALSTAGAASAPARAQATSGEPVTIGAILSVTGPVAGVGQPERDGALLAEKIVNASGGVGGRPLKLVIEDDASNPDTAISKATGLIRSTKVRALIGSSNLPSTVAIGGLTDPIRLPQAALSGIGPAVEAKRTCVVHLLAPQELNARAALTYVRDALKAKRVGLLHDSGYGQAVANSLKAVAPEYGVELAQVEKFEIGATDVSAQAAKVKNAGVDVVVIVASSATPFRNVHDLRIGVPVIGSIASSSYDYVRAMGEAAEGVIFPEFLIAEDPLPHQVKFVATFKEAYGRLPKNYEAAGWDAVNLLAKVLAEAGPEADNAAVCAALRKPLRGVLATYDFSAPDMTGLGLSSFSYSQVKNGSFVRLPLPAR</sequence>
<dbReference type="RefSeq" id="WP_203193855.1">
    <property type="nucleotide sequence ID" value="NZ_CP063362.1"/>
</dbReference>
<dbReference type="PROSITE" id="PS51318">
    <property type="entry name" value="TAT"/>
    <property type="match status" value="1"/>
</dbReference>
<dbReference type="InterPro" id="IPR051010">
    <property type="entry name" value="BCAA_transport"/>
</dbReference>
<keyword evidence="4" id="KW-0029">Amino-acid transport</keyword>
<dbReference type="PANTHER" id="PTHR30483">
    <property type="entry name" value="LEUCINE-SPECIFIC-BINDING PROTEIN"/>
    <property type="match status" value="1"/>
</dbReference>
<dbReference type="Pfam" id="PF13458">
    <property type="entry name" value="Peripla_BP_6"/>
    <property type="match status" value="1"/>
</dbReference>
<dbReference type="InterPro" id="IPR000709">
    <property type="entry name" value="Leu_Ile_Val-bd"/>
</dbReference>
<dbReference type="InterPro" id="IPR028082">
    <property type="entry name" value="Peripla_BP_I"/>
</dbReference>
<dbReference type="Proteomes" id="UP000596427">
    <property type="component" value="Chromosome"/>
</dbReference>
<dbReference type="SUPFAM" id="SSF53822">
    <property type="entry name" value="Periplasmic binding protein-like I"/>
    <property type="match status" value="1"/>
</dbReference>
<evidence type="ECO:0000256" key="3">
    <source>
        <dbReference type="ARBA" id="ARBA00022729"/>
    </source>
</evidence>
<dbReference type="InterPro" id="IPR006311">
    <property type="entry name" value="TAT_signal"/>
</dbReference>
<organism evidence="7 8">
    <name type="scientific">Xanthobacter dioxanivorans</name>
    <dbReference type="NCBI Taxonomy" id="2528964"/>
    <lineage>
        <taxon>Bacteria</taxon>
        <taxon>Pseudomonadati</taxon>
        <taxon>Pseudomonadota</taxon>
        <taxon>Alphaproteobacteria</taxon>
        <taxon>Hyphomicrobiales</taxon>
        <taxon>Xanthobacteraceae</taxon>
        <taxon>Xanthobacter</taxon>
    </lineage>
</organism>
<dbReference type="GO" id="GO:0006865">
    <property type="term" value="P:amino acid transport"/>
    <property type="evidence" value="ECO:0007669"/>
    <property type="project" value="UniProtKB-KW"/>
</dbReference>
<proteinExistence type="inferred from homology"/>
<feature type="chain" id="PRO_5038112223" evidence="5">
    <location>
        <begin position="31"/>
        <end position="387"/>
    </location>
</feature>
<name>A0A974PNQ9_9HYPH</name>
<keyword evidence="2" id="KW-0813">Transport</keyword>
<feature type="signal peptide" evidence="5">
    <location>
        <begin position="1"/>
        <end position="30"/>
    </location>
</feature>